<dbReference type="EC" id="4.2.1.7" evidence="2"/>
<evidence type="ECO:0000313" key="2">
    <source>
        <dbReference type="EMBL" id="MPL96552.1"/>
    </source>
</evidence>
<organism evidence="2">
    <name type="scientific">bioreactor metagenome</name>
    <dbReference type="NCBI Taxonomy" id="1076179"/>
    <lineage>
        <taxon>unclassified sequences</taxon>
        <taxon>metagenomes</taxon>
        <taxon>ecological metagenomes</taxon>
    </lineage>
</organism>
<dbReference type="GO" id="GO:0008789">
    <property type="term" value="F:altronate dehydratase activity"/>
    <property type="evidence" value="ECO:0007669"/>
    <property type="project" value="UniProtKB-EC"/>
</dbReference>
<comment type="caution">
    <text evidence="2">The sequence shown here is derived from an EMBL/GenBank/DDBJ whole genome shotgun (WGS) entry which is preliminary data.</text>
</comment>
<name>A0A644W1F1_9ZZZZ</name>
<dbReference type="GO" id="GO:0019698">
    <property type="term" value="P:D-galacturonate catabolic process"/>
    <property type="evidence" value="ECO:0007669"/>
    <property type="project" value="TreeGrafter"/>
</dbReference>
<feature type="domain" description="D-galactarate/Altronate dehydratase C-terminal" evidence="1">
    <location>
        <begin position="50"/>
        <end position="288"/>
    </location>
</feature>
<dbReference type="PANTHER" id="PTHR30536:SF5">
    <property type="entry name" value="ALTRONATE DEHYDRATASE"/>
    <property type="match status" value="1"/>
</dbReference>
<evidence type="ECO:0000259" key="1">
    <source>
        <dbReference type="Pfam" id="PF20629"/>
    </source>
</evidence>
<reference evidence="2" key="1">
    <citation type="submission" date="2019-08" db="EMBL/GenBank/DDBJ databases">
        <authorList>
            <person name="Kucharzyk K."/>
            <person name="Murdoch R.W."/>
            <person name="Higgins S."/>
            <person name="Loffler F."/>
        </authorList>
    </citation>
    <scope>NUCLEOTIDE SEQUENCE</scope>
</reference>
<protein>
    <submittedName>
        <fullName evidence="2">Altronate dehydratase</fullName>
        <ecNumber evidence="2">4.2.1.7</ecNumber>
    </submittedName>
</protein>
<accession>A0A644W1F1</accession>
<dbReference type="PANTHER" id="PTHR30536">
    <property type="entry name" value="ALTRONATE/GALACTARATE DEHYDRATASE"/>
    <property type="match status" value="1"/>
</dbReference>
<proteinExistence type="predicted"/>
<gene>
    <name evidence="2" type="primary">uxaA_7</name>
    <name evidence="2" type="ORF">SDC9_42734</name>
</gene>
<dbReference type="AlphaFoldDB" id="A0A644W1F1"/>
<dbReference type="Pfam" id="PF20629">
    <property type="entry name" value="GD_AH_C"/>
    <property type="match status" value="1"/>
</dbReference>
<keyword evidence="2" id="KW-0456">Lyase</keyword>
<dbReference type="EMBL" id="VSSQ01000514">
    <property type="protein sequence ID" value="MPL96552.1"/>
    <property type="molecule type" value="Genomic_DNA"/>
</dbReference>
<dbReference type="InterPro" id="IPR052172">
    <property type="entry name" value="UxaA_altronate/galactarate_dh"/>
</dbReference>
<sequence>MTPYIGEFDPERVKFLCMQDVEDEIDAGIKLCEELYQVVSQDHREPLNIDKLSIAYNCGGSDGFSGITANRLVGLLNDKLTAAGATTNLTEVTEMFGAEHILMNRAKDKVVFEKVVKMIQDYKAYFNKYGENPADNRTQGNEEGGLSSLADKSLGCIQKGGRSMIMDVVPHGDRIKEKGFNIVIGPGNDLAGITGQMAAGAVLLLFTTGRGTPAGFIGPTFRLSTNNELFKKKPKWNDFNAGRVLNGEDPDALTQELYEAVIATCEGRYHTKTEVNGYFQMGIFKDGVID</sequence>
<dbReference type="InterPro" id="IPR048332">
    <property type="entry name" value="GD_AH_C"/>
</dbReference>